<evidence type="ECO:0000313" key="3">
    <source>
        <dbReference type="EMBL" id="JAB01525.1"/>
    </source>
</evidence>
<protein>
    <submittedName>
        <fullName evidence="3">Uncharacterized protein</fullName>
    </submittedName>
</protein>
<accession>T1DM65</accession>
<keyword evidence="2" id="KW-1133">Transmembrane helix</keyword>
<dbReference type="EMBL" id="GAMD01000066">
    <property type="protein sequence ID" value="JAB01525.1"/>
    <property type="molecule type" value="mRNA"/>
</dbReference>
<dbReference type="AlphaFoldDB" id="T1DM65"/>
<evidence type="ECO:0000256" key="1">
    <source>
        <dbReference type="SAM" id="MobiDB-lite"/>
    </source>
</evidence>
<feature type="compositionally biased region" description="Low complexity" evidence="1">
    <location>
        <begin position="57"/>
        <end position="69"/>
    </location>
</feature>
<organism evidence="3">
    <name type="scientific">Anopheles aquasalis</name>
    <name type="common">Malaria mosquito</name>
    <dbReference type="NCBI Taxonomy" id="42839"/>
    <lineage>
        <taxon>Eukaryota</taxon>
        <taxon>Metazoa</taxon>
        <taxon>Ecdysozoa</taxon>
        <taxon>Arthropoda</taxon>
        <taxon>Hexapoda</taxon>
        <taxon>Insecta</taxon>
        <taxon>Pterygota</taxon>
        <taxon>Neoptera</taxon>
        <taxon>Endopterygota</taxon>
        <taxon>Diptera</taxon>
        <taxon>Nematocera</taxon>
        <taxon>Culicoidea</taxon>
        <taxon>Culicidae</taxon>
        <taxon>Anophelinae</taxon>
        <taxon>Anopheles</taxon>
    </lineage>
</organism>
<keyword evidence="2" id="KW-0472">Membrane</keyword>
<reference evidence="3" key="1">
    <citation type="submission" date="2013-07" db="EMBL/GenBank/DDBJ databases">
        <title>Transcriptome sequencing and developmental regulation of gene expression in Anopheles aquasalis.</title>
        <authorList>
            <consortium name="Brazilian Malaria Network (MCT/CNPq/MS/SCTIE/DECIT/PRONEX 555648/2009-5) and Research Network on Bioactive Molecules from Arthropod Vectors (NAP-MOBIARVE"/>
            <consortium name="University of Sao Paulo)"/>
            <person name="Marinotti O."/>
            <person name="Ribeiro J.M.C."/>
            <person name="Costa-da-Silva A.L."/>
            <person name="Silva M.C.P."/>
            <person name="Lopes A.R."/>
            <person name="Barros M.S."/>
            <person name="Sa-Nunes A."/>
            <person name="Konjin B.B."/>
            <person name="Carvalho E."/>
            <person name="Suesdek L."/>
            <person name="Silva-Neto M.A.C."/>
            <person name="Capurro M.L."/>
        </authorList>
    </citation>
    <scope>NUCLEOTIDE SEQUENCE</scope>
    <source>
        <tissue evidence="3">Whole body</tissue>
    </source>
</reference>
<name>T1DM65_ANOAQ</name>
<feature type="non-terminal residue" evidence="3">
    <location>
        <position position="110"/>
    </location>
</feature>
<keyword evidence="2" id="KW-0812">Transmembrane</keyword>
<feature type="transmembrane region" description="Helical" evidence="2">
    <location>
        <begin position="7"/>
        <end position="28"/>
    </location>
</feature>
<evidence type="ECO:0000256" key="2">
    <source>
        <dbReference type="SAM" id="Phobius"/>
    </source>
</evidence>
<sequence>MKELFPTFYYICATMIAAIGLVANWLTLTLSPLPSWKPDPSGHPSCDPTSCGDHCRPSSQSPPCGSSASHARARPCGPCGRDGANPSSWSPSCRSDHDDGRPSCVHPSRC</sequence>
<feature type="region of interest" description="Disordered" evidence="1">
    <location>
        <begin position="38"/>
        <end position="110"/>
    </location>
</feature>
<proteinExistence type="evidence at transcript level"/>